<proteinExistence type="predicted"/>
<sequence>MTGNLKDRHFPDVMECWARLQRSSGAVLSRVEVRLKAEGFPPLGWYDVLLELRRADGVGLRPVDIEKRMLLAQYNVSRLIERLVGASYVDKRRAPDDGRGVMIFLRPEGEALLERMWPVYREAVETEFAAHLDDEEAETLWKLLGKLLP</sequence>
<name>A0A0M6ZSI7_9HYPH</name>
<evidence type="ECO:0000259" key="1">
    <source>
        <dbReference type="PROSITE" id="PS50995"/>
    </source>
</evidence>
<dbReference type="OrthoDB" id="72352at2"/>
<dbReference type="PROSITE" id="PS50995">
    <property type="entry name" value="HTH_MARR_2"/>
    <property type="match status" value="1"/>
</dbReference>
<dbReference type="PANTHER" id="PTHR33164">
    <property type="entry name" value="TRANSCRIPTIONAL REGULATOR, MARR FAMILY"/>
    <property type="match status" value="1"/>
</dbReference>
<dbReference type="InterPro" id="IPR036390">
    <property type="entry name" value="WH_DNA-bd_sf"/>
</dbReference>
<dbReference type="GO" id="GO:0006950">
    <property type="term" value="P:response to stress"/>
    <property type="evidence" value="ECO:0007669"/>
    <property type="project" value="TreeGrafter"/>
</dbReference>
<dbReference type="SUPFAM" id="SSF46785">
    <property type="entry name" value="Winged helix' DNA-binding domain"/>
    <property type="match status" value="1"/>
</dbReference>
<dbReference type="InterPro" id="IPR039422">
    <property type="entry name" value="MarR/SlyA-like"/>
</dbReference>
<dbReference type="InterPro" id="IPR036388">
    <property type="entry name" value="WH-like_DNA-bd_sf"/>
</dbReference>
<dbReference type="Gene3D" id="1.10.10.10">
    <property type="entry name" value="Winged helix-like DNA-binding domain superfamily/Winged helix DNA-binding domain"/>
    <property type="match status" value="1"/>
</dbReference>
<feature type="domain" description="HTH marR-type" evidence="1">
    <location>
        <begin position="1"/>
        <end position="149"/>
    </location>
</feature>
<dbReference type="PRINTS" id="PR00598">
    <property type="entry name" value="HTHMARR"/>
</dbReference>
<gene>
    <name evidence="2" type="primary">marR_1</name>
    <name evidence="2" type="ORF">LA5096_03358</name>
</gene>
<accession>A0A0M6ZSI7</accession>
<reference evidence="3" key="1">
    <citation type="submission" date="2015-07" db="EMBL/GenBank/DDBJ databases">
        <authorList>
            <person name="Rodrigo-Torres Lidia"/>
            <person name="Arahal R.David."/>
        </authorList>
    </citation>
    <scope>NUCLEOTIDE SEQUENCE [LARGE SCALE GENOMIC DNA]</scope>
    <source>
        <strain evidence="3">CECT 5096</strain>
    </source>
</reference>
<dbReference type="PANTHER" id="PTHR33164:SF104">
    <property type="entry name" value="TRANSCRIPTIONAL REGULATORY PROTEIN"/>
    <property type="match status" value="1"/>
</dbReference>
<organism evidence="2 3">
    <name type="scientific">Roseibium album</name>
    <dbReference type="NCBI Taxonomy" id="311410"/>
    <lineage>
        <taxon>Bacteria</taxon>
        <taxon>Pseudomonadati</taxon>
        <taxon>Pseudomonadota</taxon>
        <taxon>Alphaproteobacteria</taxon>
        <taxon>Hyphomicrobiales</taxon>
        <taxon>Stappiaceae</taxon>
        <taxon>Roseibium</taxon>
    </lineage>
</organism>
<protein>
    <submittedName>
        <fullName evidence="2">Multiple antibiotic resistance protein MarR</fullName>
    </submittedName>
</protein>
<keyword evidence="3" id="KW-1185">Reference proteome</keyword>
<evidence type="ECO:0000313" key="2">
    <source>
        <dbReference type="EMBL" id="CTQ72736.1"/>
    </source>
</evidence>
<dbReference type="InterPro" id="IPR000835">
    <property type="entry name" value="HTH_MarR-typ"/>
</dbReference>
<dbReference type="Pfam" id="PF12802">
    <property type="entry name" value="MarR_2"/>
    <property type="match status" value="1"/>
</dbReference>
<dbReference type="GO" id="GO:0003700">
    <property type="term" value="F:DNA-binding transcription factor activity"/>
    <property type="evidence" value="ECO:0007669"/>
    <property type="project" value="InterPro"/>
</dbReference>
<dbReference type="Proteomes" id="UP000049983">
    <property type="component" value="Unassembled WGS sequence"/>
</dbReference>
<dbReference type="EMBL" id="CXWC01000011">
    <property type="protein sequence ID" value="CTQ72736.1"/>
    <property type="molecule type" value="Genomic_DNA"/>
</dbReference>
<evidence type="ECO:0000313" key="3">
    <source>
        <dbReference type="Proteomes" id="UP000049983"/>
    </source>
</evidence>
<dbReference type="STRING" id="311410.LA5095_00217"/>
<dbReference type="RefSeq" id="WP_055111194.1">
    <property type="nucleotide sequence ID" value="NZ_CXWA01000006.1"/>
</dbReference>
<dbReference type="SMART" id="SM00347">
    <property type="entry name" value="HTH_MARR"/>
    <property type="match status" value="1"/>
</dbReference>
<dbReference type="AlphaFoldDB" id="A0A0M6ZSI7"/>
<dbReference type="GeneID" id="97670705"/>